<dbReference type="Gene3D" id="2.40.50.100">
    <property type="match status" value="1"/>
</dbReference>
<feature type="signal peptide" evidence="3">
    <location>
        <begin position="1"/>
        <end position="27"/>
    </location>
</feature>
<comment type="caution">
    <text evidence="4">The sequence shown here is derived from an EMBL/GenBank/DDBJ whole genome shotgun (WGS) entry which is preliminary data.</text>
</comment>
<dbReference type="Proteomes" id="UP001595897">
    <property type="component" value="Unassembled WGS sequence"/>
</dbReference>
<dbReference type="NCBIfam" id="TIGR01730">
    <property type="entry name" value="RND_mfp"/>
    <property type="match status" value="1"/>
</dbReference>
<feature type="coiled-coil region" evidence="2">
    <location>
        <begin position="157"/>
        <end position="184"/>
    </location>
</feature>
<dbReference type="PANTHER" id="PTHR30469:SF12">
    <property type="entry name" value="MULTIDRUG RESISTANCE PROTEIN MDTA"/>
    <property type="match status" value="1"/>
</dbReference>
<dbReference type="PANTHER" id="PTHR30469">
    <property type="entry name" value="MULTIDRUG RESISTANCE PROTEIN MDTA"/>
    <property type="match status" value="1"/>
</dbReference>
<gene>
    <name evidence="4" type="ORF">ACFO4O_01950</name>
</gene>
<dbReference type="EMBL" id="JBHSGU010000002">
    <property type="protein sequence ID" value="MFC4698922.1"/>
    <property type="molecule type" value="Genomic_DNA"/>
</dbReference>
<dbReference type="Gene3D" id="1.10.287.470">
    <property type="entry name" value="Helix hairpin bin"/>
    <property type="match status" value="1"/>
</dbReference>
<dbReference type="SUPFAM" id="SSF111369">
    <property type="entry name" value="HlyD-like secretion proteins"/>
    <property type="match status" value="1"/>
</dbReference>
<evidence type="ECO:0000256" key="2">
    <source>
        <dbReference type="SAM" id="Coils"/>
    </source>
</evidence>
<protein>
    <submittedName>
        <fullName evidence="4">Efflux RND transporter periplasmic adaptor subunit</fullName>
    </submittedName>
</protein>
<comment type="similarity">
    <text evidence="1">Belongs to the membrane fusion protein (MFP) (TC 8.A.1) family.</text>
</comment>
<evidence type="ECO:0000313" key="5">
    <source>
        <dbReference type="Proteomes" id="UP001595897"/>
    </source>
</evidence>
<keyword evidence="3" id="KW-0732">Signal</keyword>
<evidence type="ECO:0000256" key="3">
    <source>
        <dbReference type="SAM" id="SignalP"/>
    </source>
</evidence>
<sequence>MKSTVLKTIAFLGILALAVGVSMGIQATAEDEAEKAPKDVRPTVSVETLVPVNHDIEINSFGEVKPLETTVLAAQVSGEVLSWNPQFVAGGVVKRGEVLMSIEADAYEAAVLQAEAQVSLAQATLTEELARQKVAQREARNLADSQVSDLYLRKPQVLSAQAQLKSAEASLRIAERNLAKTQVRAPYDALVMSREIGSGQYVSAGMRVASLSNIESAEIIVPIAGFDRPFLLDNMQGNETVITTKDQASIQRSGFIARDLGVLDEATRMLHLVIQVNDPYSLDSDAPSLKFGSYVQVNLKGKQLRNVYKVPQSLVNNRKIWLLDDEDRLQSHSVEVIREEGSYFYISSGIQADSRLVKELPEYPQNGMQVKVKTPDQALISYYRN</sequence>
<accession>A0ABV9LR25</accession>
<organism evidence="4 5">
    <name type="scientific">Glaciecola siphonariae</name>
    <dbReference type="NCBI Taxonomy" id="521012"/>
    <lineage>
        <taxon>Bacteria</taxon>
        <taxon>Pseudomonadati</taxon>
        <taxon>Pseudomonadota</taxon>
        <taxon>Gammaproteobacteria</taxon>
        <taxon>Alteromonadales</taxon>
        <taxon>Alteromonadaceae</taxon>
        <taxon>Glaciecola</taxon>
    </lineage>
</organism>
<keyword evidence="5" id="KW-1185">Reference proteome</keyword>
<reference evidence="5" key="1">
    <citation type="journal article" date="2019" name="Int. J. Syst. Evol. Microbiol.">
        <title>The Global Catalogue of Microorganisms (GCM) 10K type strain sequencing project: providing services to taxonomists for standard genome sequencing and annotation.</title>
        <authorList>
            <consortium name="The Broad Institute Genomics Platform"/>
            <consortium name="The Broad Institute Genome Sequencing Center for Infectious Disease"/>
            <person name="Wu L."/>
            <person name="Ma J."/>
        </authorList>
    </citation>
    <scope>NUCLEOTIDE SEQUENCE [LARGE SCALE GENOMIC DNA]</scope>
    <source>
        <strain evidence="5">KACC 12507</strain>
    </source>
</reference>
<feature type="chain" id="PRO_5046163641" evidence="3">
    <location>
        <begin position="28"/>
        <end position="385"/>
    </location>
</feature>
<evidence type="ECO:0000313" key="4">
    <source>
        <dbReference type="EMBL" id="MFC4698922.1"/>
    </source>
</evidence>
<dbReference type="Gene3D" id="2.40.420.20">
    <property type="match status" value="1"/>
</dbReference>
<dbReference type="RefSeq" id="WP_382405612.1">
    <property type="nucleotide sequence ID" value="NZ_JBHSGU010000002.1"/>
</dbReference>
<dbReference type="InterPro" id="IPR006143">
    <property type="entry name" value="RND_pump_MFP"/>
</dbReference>
<name>A0ABV9LR25_9ALTE</name>
<evidence type="ECO:0000256" key="1">
    <source>
        <dbReference type="ARBA" id="ARBA00009477"/>
    </source>
</evidence>
<keyword evidence="2" id="KW-0175">Coiled coil</keyword>
<dbReference type="Gene3D" id="2.40.30.170">
    <property type="match status" value="1"/>
</dbReference>
<proteinExistence type="inferred from homology"/>